<keyword evidence="2" id="KW-0378">Hydrolase</keyword>
<reference evidence="2 3" key="1">
    <citation type="submission" date="2019-05" db="EMBL/GenBank/DDBJ databases">
        <title>Genome of Alcanivorax gelatiniphagus, an oil degrading marine bacteria.</title>
        <authorList>
            <person name="Kwon K.K."/>
        </authorList>
    </citation>
    <scope>NUCLEOTIDE SEQUENCE [LARGE SCALE GENOMIC DNA]</scope>
    <source>
        <strain evidence="2 3">MEBiC 08158</strain>
    </source>
</reference>
<dbReference type="EMBL" id="VCQT01000001">
    <property type="protein sequence ID" value="TMW15285.1"/>
    <property type="molecule type" value="Genomic_DNA"/>
</dbReference>
<sequence length="391" mass="40881">METPVTLENGFLDFDPVQLAPTGRGPLDGLRFAVKDVYDIAGTVTGIGHPLYRQTHSPAEHTSPLVDTLLAAGAELVGKTHTDELTYSLAGQNAHYGTPPNPAVPDGIPGGSSSGSASVVAAGLVDFALGSDTGGSVRVPASYCGIYGLRPTHGLVDDRHTAHLAKSFDTLGWFARDAATMAAVGRLLLPAASAPALTGIRWLSEALDMAGAEPAEQLRALTGDGFAGLTLEQEASVGPLDAFFEAFRPAQAFEAWQYFGDWITTHNPQFGPGVRERFAAAAAITPARAAEARAACDALRQRVRELVGEHTVLCLPTTPTSAIPLNASDQEVDQVRLRTLCMTAVAGTSGLPQLSLPLLHDARGPVGLSLIGPPGSDQALLELAVKWEQSQ</sequence>
<dbReference type="Proteomes" id="UP000739180">
    <property type="component" value="Unassembled WGS sequence"/>
</dbReference>
<comment type="caution">
    <text evidence="2">The sequence shown here is derived from an EMBL/GenBank/DDBJ whole genome shotgun (WGS) entry which is preliminary data.</text>
</comment>
<dbReference type="EC" id="3.5.1.4" evidence="2"/>
<evidence type="ECO:0000313" key="2">
    <source>
        <dbReference type="EMBL" id="TMW15285.1"/>
    </source>
</evidence>
<accession>A0ABY2XQV6</accession>
<evidence type="ECO:0000259" key="1">
    <source>
        <dbReference type="Pfam" id="PF01425"/>
    </source>
</evidence>
<dbReference type="PANTHER" id="PTHR46310">
    <property type="entry name" value="AMIDASE 1"/>
    <property type="match status" value="1"/>
</dbReference>
<name>A0ABY2XQV6_9GAMM</name>
<dbReference type="GO" id="GO:0004040">
    <property type="term" value="F:amidase activity"/>
    <property type="evidence" value="ECO:0007669"/>
    <property type="project" value="UniProtKB-EC"/>
</dbReference>
<dbReference type="InterPro" id="IPR020556">
    <property type="entry name" value="Amidase_CS"/>
</dbReference>
<organism evidence="2 3">
    <name type="scientific">Alloalcanivorax gelatiniphagus</name>
    <dbReference type="NCBI Taxonomy" id="1194167"/>
    <lineage>
        <taxon>Bacteria</taxon>
        <taxon>Pseudomonadati</taxon>
        <taxon>Pseudomonadota</taxon>
        <taxon>Gammaproteobacteria</taxon>
        <taxon>Oceanospirillales</taxon>
        <taxon>Alcanivoracaceae</taxon>
        <taxon>Alloalcanivorax</taxon>
    </lineage>
</organism>
<dbReference type="PROSITE" id="PS00571">
    <property type="entry name" value="AMIDASES"/>
    <property type="match status" value="1"/>
</dbReference>
<dbReference type="Gene3D" id="3.90.1300.10">
    <property type="entry name" value="Amidase signature (AS) domain"/>
    <property type="match status" value="1"/>
</dbReference>
<dbReference type="SUPFAM" id="SSF75304">
    <property type="entry name" value="Amidase signature (AS) enzymes"/>
    <property type="match status" value="1"/>
</dbReference>
<dbReference type="PANTHER" id="PTHR46310:SF7">
    <property type="entry name" value="AMIDASE 1"/>
    <property type="match status" value="1"/>
</dbReference>
<gene>
    <name evidence="2" type="ORF">FGS76_00540</name>
</gene>
<feature type="domain" description="Amidase" evidence="1">
    <location>
        <begin position="24"/>
        <end position="186"/>
    </location>
</feature>
<feature type="domain" description="Amidase" evidence="1">
    <location>
        <begin position="270"/>
        <end position="381"/>
    </location>
</feature>
<dbReference type="InterPro" id="IPR023631">
    <property type="entry name" value="Amidase_dom"/>
</dbReference>
<proteinExistence type="predicted"/>
<protein>
    <submittedName>
        <fullName evidence="2">Amidase</fullName>
        <ecNumber evidence="2">3.5.1.4</ecNumber>
    </submittedName>
</protein>
<evidence type="ECO:0000313" key="3">
    <source>
        <dbReference type="Proteomes" id="UP000739180"/>
    </source>
</evidence>
<keyword evidence="3" id="KW-1185">Reference proteome</keyword>
<dbReference type="NCBIfam" id="NF006169">
    <property type="entry name" value="PRK08310.1"/>
    <property type="match status" value="1"/>
</dbReference>
<dbReference type="Pfam" id="PF01425">
    <property type="entry name" value="Amidase"/>
    <property type="match status" value="2"/>
</dbReference>
<dbReference type="InterPro" id="IPR036928">
    <property type="entry name" value="AS_sf"/>
</dbReference>